<evidence type="ECO:0000256" key="2">
    <source>
        <dbReference type="ARBA" id="ARBA00004496"/>
    </source>
</evidence>
<reference evidence="8 9" key="2">
    <citation type="journal article" date="2021" name="Curr. Genet.">
        <title>Genetic response to nitrogen starvation in the aggressive Eucalyptus foliar pathogen Teratosphaeria destructans.</title>
        <authorList>
            <person name="Havenga M."/>
            <person name="Wingfield B.D."/>
            <person name="Wingfield M.J."/>
            <person name="Dreyer L.L."/>
            <person name="Roets F."/>
            <person name="Aylward J."/>
        </authorList>
    </citation>
    <scope>NUCLEOTIDE SEQUENCE [LARGE SCALE GENOMIC DNA]</scope>
    <source>
        <strain evidence="8">CMW44962</strain>
    </source>
</reference>
<dbReference type="EMBL" id="RIBY02001778">
    <property type="protein sequence ID" value="KAH9828163.1"/>
    <property type="molecule type" value="Genomic_DNA"/>
</dbReference>
<feature type="compositionally biased region" description="Basic and acidic residues" evidence="6">
    <location>
        <begin position="598"/>
        <end position="620"/>
    </location>
</feature>
<dbReference type="InterPro" id="IPR019084">
    <property type="entry name" value="STM1-like_N"/>
</dbReference>
<evidence type="ECO:0000256" key="5">
    <source>
        <dbReference type="SAM" id="Coils"/>
    </source>
</evidence>
<evidence type="ECO:0000259" key="7">
    <source>
        <dbReference type="PROSITE" id="PS00036"/>
    </source>
</evidence>
<comment type="caution">
    <text evidence="8">The sequence shown here is derived from an EMBL/GenBank/DDBJ whole genome shotgun (WGS) entry which is preliminary data.</text>
</comment>
<accession>A0A9W7STQ4</accession>
<feature type="compositionally biased region" description="Polar residues" evidence="6">
    <location>
        <begin position="19"/>
        <end position="39"/>
    </location>
</feature>
<feature type="compositionally biased region" description="Basic and acidic residues" evidence="6">
    <location>
        <begin position="325"/>
        <end position="349"/>
    </location>
</feature>
<dbReference type="AlphaFoldDB" id="A0A9W7STQ4"/>
<keyword evidence="5" id="KW-0175">Coiled coil</keyword>
<dbReference type="InterPro" id="IPR050936">
    <property type="entry name" value="AP-1-like"/>
</dbReference>
<dbReference type="SMART" id="SM01233">
    <property type="entry name" value="HABP4_PAI-RBP1"/>
    <property type="match status" value="1"/>
</dbReference>
<evidence type="ECO:0000313" key="9">
    <source>
        <dbReference type="Proteomes" id="UP001138500"/>
    </source>
</evidence>
<feature type="compositionally biased region" description="Basic and acidic residues" evidence="6">
    <location>
        <begin position="718"/>
        <end position="727"/>
    </location>
</feature>
<feature type="region of interest" description="Disordered" evidence="6">
    <location>
        <begin position="1"/>
        <end position="74"/>
    </location>
</feature>
<feature type="compositionally biased region" description="Low complexity" evidence="6">
    <location>
        <begin position="639"/>
        <end position="651"/>
    </location>
</feature>
<evidence type="ECO:0000256" key="3">
    <source>
        <dbReference type="ARBA" id="ARBA00022490"/>
    </source>
</evidence>
<dbReference type="PANTHER" id="PTHR40621">
    <property type="entry name" value="TRANSCRIPTION FACTOR KAPC-RELATED"/>
    <property type="match status" value="1"/>
</dbReference>
<feature type="compositionally biased region" description="Basic and acidic residues" evidence="6">
    <location>
        <begin position="754"/>
        <end position="783"/>
    </location>
</feature>
<dbReference type="GO" id="GO:0000976">
    <property type="term" value="F:transcription cis-regulatory region binding"/>
    <property type="evidence" value="ECO:0007669"/>
    <property type="project" value="InterPro"/>
</dbReference>
<keyword evidence="3" id="KW-0963">Cytoplasm</keyword>
<feature type="domain" description="BZIP" evidence="7">
    <location>
        <begin position="60"/>
        <end position="74"/>
    </location>
</feature>
<feature type="compositionally biased region" description="Low complexity" evidence="6">
    <location>
        <begin position="151"/>
        <end position="163"/>
    </location>
</feature>
<feature type="compositionally biased region" description="Basic and acidic residues" evidence="6">
    <location>
        <begin position="449"/>
        <end position="481"/>
    </location>
</feature>
<dbReference type="CDD" id="cd14688">
    <property type="entry name" value="bZIP_YAP"/>
    <property type="match status" value="1"/>
</dbReference>
<dbReference type="InterPro" id="IPR046347">
    <property type="entry name" value="bZIP_sf"/>
</dbReference>
<dbReference type="PROSITE" id="PS00036">
    <property type="entry name" value="BZIP_BASIC"/>
    <property type="match status" value="1"/>
</dbReference>
<dbReference type="GO" id="GO:0090575">
    <property type="term" value="C:RNA polymerase II transcription regulator complex"/>
    <property type="evidence" value="ECO:0007669"/>
    <property type="project" value="TreeGrafter"/>
</dbReference>
<feature type="compositionally biased region" description="Basic and acidic residues" evidence="6">
    <location>
        <begin position="679"/>
        <end position="692"/>
    </location>
</feature>
<organism evidence="8 9">
    <name type="scientific">Teratosphaeria destructans</name>
    <dbReference type="NCBI Taxonomy" id="418781"/>
    <lineage>
        <taxon>Eukaryota</taxon>
        <taxon>Fungi</taxon>
        <taxon>Dikarya</taxon>
        <taxon>Ascomycota</taxon>
        <taxon>Pezizomycotina</taxon>
        <taxon>Dothideomycetes</taxon>
        <taxon>Dothideomycetidae</taxon>
        <taxon>Mycosphaerellales</taxon>
        <taxon>Teratosphaeriaceae</taxon>
        <taxon>Teratosphaeria</taxon>
    </lineage>
</organism>
<keyword evidence="4" id="KW-0539">Nucleus</keyword>
<dbReference type="Gene3D" id="1.20.5.170">
    <property type="match status" value="1"/>
</dbReference>
<gene>
    <name evidence="8" type="ORF">Tdes44962_MAKER02526</name>
</gene>
<name>A0A9W7STQ4_9PEZI</name>
<evidence type="ECO:0000256" key="4">
    <source>
        <dbReference type="ARBA" id="ARBA00023242"/>
    </source>
</evidence>
<feature type="compositionally biased region" description="Polar residues" evidence="6">
    <location>
        <begin position="261"/>
        <end position="278"/>
    </location>
</feature>
<dbReference type="SMART" id="SM00338">
    <property type="entry name" value="BRLZ"/>
    <property type="match status" value="1"/>
</dbReference>
<feature type="compositionally biased region" description="Gly residues" evidence="6">
    <location>
        <begin position="784"/>
        <end position="801"/>
    </location>
</feature>
<proteinExistence type="predicted"/>
<evidence type="ECO:0000313" key="8">
    <source>
        <dbReference type="EMBL" id="KAH9828163.1"/>
    </source>
</evidence>
<feature type="compositionally biased region" description="Low complexity" evidence="6">
    <location>
        <begin position="1"/>
        <end position="17"/>
    </location>
</feature>
<comment type="subcellular location">
    <subcellularLocation>
        <location evidence="2">Cytoplasm</location>
    </subcellularLocation>
    <subcellularLocation>
        <location evidence="1">Nucleus</location>
    </subcellularLocation>
</comment>
<dbReference type="Proteomes" id="UP001138500">
    <property type="component" value="Unassembled WGS sequence"/>
</dbReference>
<feature type="compositionally biased region" description="Polar residues" evidence="6">
    <location>
        <begin position="217"/>
        <end position="254"/>
    </location>
</feature>
<feature type="compositionally biased region" description="Basic and acidic residues" evidence="6">
    <location>
        <begin position="565"/>
        <end position="591"/>
    </location>
</feature>
<protein>
    <submittedName>
        <fullName evidence="8">Basic region leucin zipper</fullName>
    </submittedName>
</protein>
<dbReference type="Pfam" id="PF09598">
    <property type="entry name" value="Stm1_N"/>
    <property type="match status" value="1"/>
</dbReference>
<evidence type="ECO:0000256" key="1">
    <source>
        <dbReference type="ARBA" id="ARBA00004123"/>
    </source>
</evidence>
<dbReference type="InterPro" id="IPR004827">
    <property type="entry name" value="bZIP"/>
</dbReference>
<keyword evidence="9" id="KW-1185">Reference proteome</keyword>
<feature type="region of interest" description="Disordered" evidence="6">
    <location>
        <begin position="325"/>
        <end position="375"/>
    </location>
</feature>
<reference evidence="8 9" key="1">
    <citation type="journal article" date="2018" name="IMA Fungus">
        <title>IMA Genome-F 10: Nine draft genome sequences of Claviceps purpurea s.lat., including C. arundinis, C. humidiphila, and C. cf. spartinae, pseudomolecules for the pitch canker pathogen Fusarium circinatum, draft genome of Davidsoniella eucalypti, Grosmannia galeiformis, Quambalaria eucalypti, and Teratosphaeria destructans.</title>
        <authorList>
            <person name="Wingfield B.D."/>
            <person name="Liu M."/>
            <person name="Nguyen H.D."/>
            <person name="Lane F.A."/>
            <person name="Morgan S.W."/>
            <person name="De Vos L."/>
            <person name="Wilken P.M."/>
            <person name="Duong T.A."/>
            <person name="Aylward J."/>
            <person name="Coetzee M.P."/>
            <person name="Dadej K."/>
            <person name="De Beer Z.W."/>
            <person name="Findlay W."/>
            <person name="Havenga M."/>
            <person name="Kolarik M."/>
            <person name="Menzies J.G."/>
            <person name="Naidoo K."/>
            <person name="Pochopski O."/>
            <person name="Shoukouhi P."/>
            <person name="Santana Q.C."/>
            <person name="Seifert K.A."/>
            <person name="Soal N."/>
            <person name="Steenkamp E.T."/>
            <person name="Tatham C.T."/>
            <person name="van der Nest M.A."/>
            <person name="Wingfield M.J."/>
        </authorList>
    </citation>
    <scope>NUCLEOTIDE SEQUENCE [LARGE SCALE GENOMIC DNA]</scope>
    <source>
        <strain evidence="8">CMW44962</strain>
    </source>
</reference>
<feature type="compositionally biased region" description="Low complexity" evidence="6">
    <location>
        <begin position="493"/>
        <end position="502"/>
    </location>
</feature>
<feature type="region of interest" description="Disordered" evidence="6">
    <location>
        <begin position="679"/>
        <end position="817"/>
    </location>
</feature>
<dbReference type="GO" id="GO:0001228">
    <property type="term" value="F:DNA-binding transcription activator activity, RNA polymerase II-specific"/>
    <property type="evidence" value="ECO:0007669"/>
    <property type="project" value="TreeGrafter"/>
</dbReference>
<sequence>MAAVSKVEPEAAAAVAEGTPSSVESTPEQEVPAESSQDPAPQPQKRKGGRKPIYATSEERKQRNRQAQAAFRERRTEYIKQLEATIKQNEETLANLQQSQRTAADECLMLRYKNSLLERILLEKGIDVQAELSIKTGSPILGPGVVAPAAGLPQPQASQPQLQRTAVQRQHARRSGQGFLPKLAPGQTNQDMTFAGSPQGHPTPSSHTSSPTNMTTRSPMTMQQGGMTPPMSSVVAQGQAQQFHTYPRSSQQPPNAGFYAPQQSSSNVQRSSYPPQQTAKFQNVPSAVANLSSLNPPLSAGHGNAGASAYYPSPFQKHIDQLGKTEQEYDTQHTRSMLDHSDADAEGPHHSANASPTRLQGNYPPQLGDHAAGRPQSVHEYYQQGYGVQQTEQVQQQQQQVVQTGQAGVAYGGIGQIDPDDPMLDADPFGLSASMHYPTTYGAMNPGPQHDDDPDREQGNDPELDPDREPEPPTKAVDKPVQRSGKRNAGAEAPARGDASRPAGGGRGGRHEVFSRGDQAGSLNNRAERRDDGLRQDRHPDRTRDPRDHRDIGGRGRGGRGRGGRGFEGRGTRTARDDRHSHTGRTEHEKQAAAGWGDVKDANGELSDEKAGEDMAKAEAGEGFSPDTGAADPAFANGPDGPVAADEAVPAEPEDNTKSYDQYLAEQAEKRLALNAGAHEIRKANEGSKQKFPEGSAFSRNAEEENFFIGGGGKKQRQKEVKEKDVLVLDGQYYAAPDQDRGGRGRGRGGARGGRGDGERRGNRDGGDRRPRGDGDRRPRGDRGGFGGPRGGAPARGGPRGGINTNDESAFPSLGGK</sequence>
<dbReference type="GO" id="GO:0005737">
    <property type="term" value="C:cytoplasm"/>
    <property type="evidence" value="ECO:0007669"/>
    <property type="project" value="UniProtKB-SubCell"/>
</dbReference>
<feature type="coiled-coil region" evidence="5">
    <location>
        <begin position="79"/>
        <end position="106"/>
    </location>
</feature>
<feature type="region of interest" description="Disordered" evidence="6">
    <location>
        <begin position="151"/>
        <end position="278"/>
    </location>
</feature>
<dbReference type="OrthoDB" id="2285533at2759"/>
<evidence type="ECO:0000256" key="6">
    <source>
        <dbReference type="SAM" id="MobiDB-lite"/>
    </source>
</evidence>
<feature type="compositionally biased region" description="Low complexity" evidence="6">
    <location>
        <begin position="197"/>
        <end position="216"/>
    </location>
</feature>
<dbReference type="InterPro" id="IPR006861">
    <property type="entry name" value="HABP4_PAIRBP1-bd"/>
</dbReference>
<feature type="compositionally biased region" description="Basic and acidic residues" evidence="6">
    <location>
        <begin position="526"/>
        <end position="554"/>
    </location>
</feature>
<dbReference type="PANTHER" id="PTHR40621:SF9">
    <property type="entry name" value="MEAB PROTEIN"/>
    <property type="match status" value="1"/>
</dbReference>
<feature type="region of interest" description="Disordered" evidence="6">
    <location>
        <begin position="413"/>
        <end position="662"/>
    </location>
</feature>
<dbReference type="SUPFAM" id="SSF57959">
    <property type="entry name" value="Leucine zipper domain"/>
    <property type="match status" value="1"/>
</dbReference>
<dbReference type="Gene3D" id="6.10.140.1040">
    <property type="match status" value="1"/>
</dbReference>